<dbReference type="EMBL" id="NBCO01000002">
    <property type="protein sequence ID" value="ORC92783.1"/>
    <property type="molecule type" value="Genomic_DNA"/>
</dbReference>
<gene>
    <name evidence="3" type="ORF">TM35_000021090</name>
</gene>
<dbReference type="PANTHER" id="PTHR13789">
    <property type="entry name" value="MONOOXYGENASE"/>
    <property type="match status" value="1"/>
</dbReference>
<evidence type="ECO:0000256" key="2">
    <source>
        <dbReference type="ARBA" id="ARBA00023033"/>
    </source>
</evidence>
<accession>A0A1X0P822</accession>
<dbReference type="PANTHER" id="PTHR13789:SF309">
    <property type="entry name" value="PUTATIVE (AFU_ORTHOLOGUE AFUA_6G14510)-RELATED"/>
    <property type="match status" value="1"/>
</dbReference>
<reference evidence="3 4" key="1">
    <citation type="submission" date="2017-03" db="EMBL/GenBank/DDBJ databases">
        <title>An alternative strategy for trypanosome survival in the mammalian bloodstream revealed through genome and transcriptome analysis of the ubiquitous bovine parasite Trypanosoma (Megatrypanum) theileri.</title>
        <authorList>
            <person name="Kelly S."/>
            <person name="Ivens A."/>
            <person name="Mott A."/>
            <person name="O'Neill E."/>
            <person name="Emms D."/>
            <person name="Macleod O."/>
            <person name="Voorheis P."/>
            <person name="Matthews J."/>
            <person name="Matthews K."/>
            <person name="Carrington M."/>
        </authorList>
    </citation>
    <scope>NUCLEOTIDE SEQUENCE [LARGE SCALE GENOMIC DNA]</scope>
    <source>
        <strain evidence="3">Edinburgh</strain>
    </source>
</reference>
<evidence type="ECO:0000313" key="3">
    <source>
        <dbReference type="EMBL" id="ORC92783.1"/>
    </source>
</evidence>
<dbReference type="AlphaFoldDB" id="A0A1X0P822"/>
<name>A0A1X0P822_9TRYP</name>
<dbReference type="GO" id="GO:0004497">
    <property type="term" value="F:monooxygenase activity"/>
    <property type="evidence" value="ECO:0007669"/>
    <property type="project" value="UniProtKB-KW"/>
</dbReference>
<dbReference type="OrthoDB" id="47494at2759"/>
<evidence type="ECO:0000256" key="1">
    <source>
        <dbReference type="ARBA" id="ARBA00023002"/>
    </source>
</evidence>
<keyword evidence="2 3" id="KW-0503">Monooxygenase</keyword>
<dbReference type="VEuPathDB" id="TriTrypDB:TM35_000021090"/>
<dbReference type="Gene3D" id="3.50.50.60">
    <property type="entry name" value="FAD/NAD(P)-binding domain"/>
    <property type="match status" value="1"/>
</dbReference>
<dbReference type="Pfam" id="PF13450">
    <property type="entry name" value="NAD_binding_8"/>
    <property type="match status" value="1"/>
</dbReference>
<dbReference type="Proteomes" id="UP000192257">
    <property type="component" value="Unassembled WGS sequence"/>
</dbReference>
<keyword evidence="4" id="KW-1185">Reference proteome</keyword>
<protein>
    <submittedName>
        <fullName evidence="3">Monooxygenase</fullName>
    </submittedName>
</protein>
<dbReference type="GeneID" id="39981207"/>
<evidence type="ECO:0000313" key="4">
    <source>
        <dbReference type="Proteomes" id="UP000192257"/>
    </source>
</evidence>
<dbReference type="SUPFAM" id="SSF51905">
    <property type="entry name" value="FAD/NAD(P)-binding domain"/>
    <property type="match status" value="1"/>
</dbReference>
<dbReference type="RefSeq" id="XP_028886849.1">
    <property type="nucleotide sequence ID" value="XM_029021427.1"/>
</dbReference>
<dbReference type="InterPro" id="IPR036188">
    <property type="entry name" value="FAD/NAD-bd_sf"/>
</dbReference>
<dbReference type="STRING" id="67003.A0A1X0P822"/>
<sequence>MRVVIVGAGISGLSLASFLRRLNIDCVVLEQAPFLYATYQAPFTLFANALSCYKAFDMKHVLEGGDVVSDDFFGILDEKLRWLLKVRNRTVNLRVLGEDRIPLSTAPPANSDSIVSRRHAEQVKQELGCVPLRATFSAEYLRTVLRHHVEDIRFGSRVVDLFPHEGIKGGVHVVLENGKTEWGDVVVGADGAHSTIRKLLYPGEYVGTSSRSLGMTQVDGFVNITNDSFLTGDVPVEVWGSRRTLSCVPLRREGKRQLAFSATLFDPPTEVVDISAETDAMTVREIYRSLLRREFAVFGEDISQALGKAELAIPTEMVEVPVMPRWFNKRAVLIGEAAHGSLPSFLAQDASLCVEDAALLATSLVDVPLFTDAGFEYAFKQFETVRRDRVERYIRQSRRARRFTAFAFPAVRNALLTATPAPALMWFQKWLSNWTYSSQQLEVDPKTKMEIAYRN</sequence>
<proteinExistence type="predicted"/>
<dbReference type="InterPro" id="IPR050493">
    <property type="entry name" value="FAD-dep_Monooxygenase_BioMet"/>
</dbReference>
<comment type="caution">
    <text evidence="3">The sequence shown here is derived from an EMBL/GenBank/DDBJ whole genome shotgun (WGS) entry which is preliminary data.</text>
</comment>
<keyword evidence="1" id="KW-0560">Oxidoreductase</keyword>
<dbReference type="PRINTS" id="PR00420">
    <property type="entry name" value="RNGMNOXGNASE"/>
</dbReference>
<organism evidence="3 4">
    <name type="scientific">Trypanosoma theileri</name>
    <dbReference type="NCBI Taxonomy" id="67003"/>
    <lineage>
        <taxon>Eukaryota</taxon>
        <taxon>Discoba</taxon>
        <taxon>Euglenozoa</taxon>
        <taxon>Kinetoplastea</taxon>
        <taxon>Metakinetoplastina</taxon>
        <taxon>Trypanosomatida</taxon>
        <taxon>Trypanosomatidae</taxon>
        <taxon>Trypanosoma</taxon>
    </lineage>
</organism>